<dbReference type="GO" id="GO:0140825">
    <property type="term" value="F:lactoperoxidase activity"/>
    <property type="evidence" value="ECO:0007669"/>
    <property type="project" value="UniProtKB-EC"/>
</dbReference>
<dbReference type="InterPro" id="IPR000823">
    <property type="entry name" value="Peroxidase_pln"/>
</dbReference>
<evidence type="ECO:0000256" key="8">
    <source>
        <dbReference type="ARBA" id="ARBA00023004"/>
    </source>
</evidence>
<reference evidence="12 13" key="1">
    <citation type="journal article" date="2019" name="Genome Biol. Evol.">
        <title>Insights into the evolution of the New World diploid cottons (Gossypium, subgenus Houzingenia) based on genome sequencing.</title>
        <authorList>
            <person name="Grover C.E."/>
            <person name="Arick M.A. 2nd"/>
            <person name="Thrash A."/>
            <person name="Conover J.L."/>
            <person name="Sanders W.S."/>
            <person name="Peterson D.G."/>
            <person name="Frelichowski J.E."/>
            <person name="Scheffler J.A."/>
            <person name="Scheffler B.E."/>
            <person name="Wendel J.F."/>
        </authorList>
    </citation>
    <scope>NUCLEOTIDE SEQUENCE [LARGE SCALE GENOMIC DNA]</scope>
    <source>
        <strain evidence="12">185</strain>
        <tissue evidence="12">Leaf</tissue>
    </source>
</reference>
<keyword evidence="7" id="KW-0560">Oxidoreductase</keyword>
<dbReference type="Gene3D" id="1.10.420.10">
    <property type="entry name" value="Peroxidase, domain 2"/>
    <property type="match status" value="1"/>
</dbReference>
<dbReference type="PROSITE" id="PS50873">
    <property type="entry name" value="PEROXIDASE_4"/>
    <property type="match status" value="1"/>
</dbReference>
<dbReference type="GO" id="GO:0046872">
    <property type="term" value="F:metal ion binding"/>
    <property type="evidence" value="ECO:0007669"/>
    <property type="project" value="UniProtKB-KW"/>
</dbReference>
<evidence type="ECO:0000256" key="3">
    <source>
        <dbReference type="ARBA" id="ARBA00012313"/>
    </source>
</evidence>
<gene>
    <name evidence="12" type="ORF">Goari_024552</name>
</gene>
<protein>
    <recommendedName>
        <fullName evidence="3">peroxidase</fullName>
        <ecNumber evidence="3">1.11.1.7</ecNumber>
    </recommendedName>
</protein>
<evidence type="ECO:0000256" key="4">
    <source>
        <dbReference type="ARBA" id="ARBA00022559"/>
    </source>
</evidence>
<dbReference type="Pfam" id="PF00141">
    <property type="entry name" value="peroxidase"/>
    <property type="match status" value="1"/>
</dbReference>
<feature type="binding site" evidence="10">
    <location>
        <position position="51"/>
    </location>
    <ligand>
        <name>Ca(2+)</name>
        <dbReference type="ChEBI" id="CHEBI:29108"/>
        <label>2</label>
    </ligand>
</feature>
<evidence type="ECO:0000256" key="6">
    <source>
        <dbReference type="ARBA" id="ARBA00022723"/>
    </source>
</evidence>
<dbReference type="EMBL" id="JABFAA010000005">
    <property type="protein sequence ID" value="MBA0682862.1"/>
    <property type="molecule type" value="Genomic_DNA"/>
</dbReference>
<keyword evidence="13" id="KW-1185">Reference proteome</keyword>
<evidence type="ECO:0000256" key="10">
    <source>
        <dbReference type="PIRSR" id="PIRSR600823-3"/>
    </source>
</evidence>
<keyword evidence="6 10" id="KW-0479">Metal-binding</keyword>
<comment type="cofactor">
    <cofactor evidence="10">
        <name>Ca(2+)</name>
        <dbReference type="ChEBI" id="CHEBI:29108"/>
    </cofactor>
    <text evidence="10">Binds 2 calcium ions per subunit.</text>
</comment>
<accession>A0A7J8X6M6</accession>
<dbReference type="InterPro" id="IPR002016">
    <property type="entry name" value="Haem_peroxidase"/>
</dbReference>
<comment type="catalytic activity">
    <reaction evidence="1">
        <text>2 a phenolic donor + H2O2 = 2 a phenolic radical donor + 2 H2O</text>
        <dbReference type="Rhea" id="RHEA:56136"/>
        <dbReference type="ChEBI" id="CHEBI:15377"/>
        <dbReference type="ChEBI" id="CHEBI:16240"/>
        <dbReference type="ChEBI" id="CHEBI:139520"/>
        <dbReference type="ChEBI" id="CHEBI:139521"/>
        <dbReference type="EC" id="1.11.1.7"/>
    </reaction>
</comment>
<evidence type="ECO:0000256" key="9">
    <source>
        <dbReference type="PIRSR" id="PIRSR600823-2"/>
    </source>
</evidence>
<comment type="caution">
    <text evidence="12">The sequence shown here is derived from an EMBL/GenBank/DDBJ whole genome shotgun (WGS) entry which is preliminary data.</text>
</comment>
<evidence type="ECO:0000256" key="1">
    <source>
        <dbReference type="ARBA" id="ARBA00000189"/>
    </source>
</evidence>
<feature type="binding site" evidence="10">
    <location>
        <position position="109"/>
    </location>
    <ligand>
        <name>Ca(2+)</name>
        <dbReference type="ChEBI" id="CHEBI:29108"/>
        <label>2</label>
    </ligand>
</feature>
<comment type="similarity">
    <text evidence="2">Belongs to the peroxidase family. Ascorbate peroxidase subfamily.</text>
</comment>
<keyword evidence="8 10" id="KW-0408">Iron</keyword>
<dbReference type="InterPro" id="IPR019793">
    <property type="entry name" value="Peroxidases_heam-ligand_BS"/>
</dbReference>
<keyword evidence="5" id="KW-0349">Heme</keyword>
<dbReference type="AlphaFoldDB" id="A0A7J8X6M6"/>
<evidence type="ECO:0000313" key="13">
    <source>
        <dbReference type="Proteomes" id="UP000593577"/>
    </source>
</evidence>
<keyword evidence="4" id="KW-0575">Peroxidase</keyword>
<dbReference type="PROSITE" id="PS00435">
    <property type="entry name" value="PEROXIDASE_1"/>
    <property type="match status" value="1"/>
</dbReference>
<dbReference type="PANTHER" id="PTHR31235">
    <property type="entry name" value="PEROXIDASE 25-RELATED"/>
    <property type="match status" value="1"/>
</dbReference>
<dbReference type="GO" id="GO:0020037">
    <property type="term" value="F:heme binding"/>
    <property type="evidence" value="ECO:0007669"/>
    <property type="project" value="InterPro"/>
</dbReference>
<evidence type="ECO:0000256" key="5">
    <source>
        <dbReference type="ARBA" id="ARBA00022617"/>
    </source>
</evidence>
<comment type="cofactor">
    <cofactor evidence="10">
        <name>heme b</name>
        <dbReference type="ChEBI" id="CHEBI:60344"/>
    </cofactor>
    <text evidence="10">Binds 1 heme b (iron(II)-protoporphyrin IX) group per subunit.</text>
</comment>
<dbReference type="SUPFAM" id="SSF48113">
    <property type="entry name" value="Heme-dependent peroxidases"/>
    <property type="match status" value="1"/>
</dbReference>
<dbReference type="InterPro" id="IPR010255">
    <property type="entry name" value="Haem_peroxidase_sf"/>
</dbReference>
<sequence length="130" mass="14583">MLAARDFVFLKRGINWANLPGFKESINSQKQKFAAFGLNTQDLVALIGGHTIRTSGRLLSNYRLYNFTNGGPDPAINPAFVPQLQALCPQNGDGTRRIDLDIGSGNRFDTSFFVNLRNGREIEYSKKLWM</sequence>
<feature type="binding site" evidence="9">
    <location>
        <position position="20"/>
    </location>
    <ligand>
        <name>substrate</name>
    </ligand>
</feature>
<evidence type="ECO:0000313" key="12">
    <source>
        <dbReference type="EMBL" id="MBA0682862.1"/>
    </source>
</evidence>
<dbReference type="Proteomes" id="UP000593577">
    <property type="component" value="Unassembled WGS sequence"/>
</dbReference>
<evidence type="ECO:0000256" key="2">
    <source>
        <dbReference type="ARBA" id="ARBA00006873"/>
    </source>
</evidence>
<name>A0A7J8X6M6_GOSAI</name>
<evidence type="ECO:0000256" key="7">
    <source>
        <dbReference type="ARBA" id="ARBA00023002"/>
    </source>
</evidence>
<evidence type="ECO:0000259" key="11">
    <source>
        <dbReference type="PROSITE" id="PS50873"/>
    </source>
</evidence>
<feature type="binding site" description="axial binding residue" evidence="10">
    <location>
        <position position="50"/>
    </location>
    <ligand>
        <name>heme b</name>
        <dbReference type="ChEBI" id="CHEBI:60344"/>
    </ligand>
    <ligandPart>
        <name>Fe</name>
        <dbReference type="ChEBI" id="CHEBI:18248"/>
    </ligandPart>
</feature>
<keyword evidence="10" id="KW-0106">Calcium</keyword>
<dbReference type="EC" id="1.11.1.7" evidence="3"/>
<organism evidence="12 13">
    <name type="scientific">Gossypium aridum</name>
    <name type="common">American cotton</name>
    <name type="synonym">Erioxylum aridum</name>
    <dbReference type="NCBI Taxonomy" id="34290"/>
    <lineage>
        <taxon>Eukaryota</taxon>
        <taxon>Viridiplantae</taxon>
        <taxon>Streptophyta</taxon>
        <taxon>Embryophyta</taxon>
        <taxon>Tracheophyta</taxon>
        <taxon>Spermatophyta</taxon>
        <taxon>Magnoliopsida</taxon>
        <taxon>eudicotyledons</taxon>
        <taxon>Gunneridae</taxon>
        <taxon>Pentapetalae</taxon>
        <taxon>rosids</taxon>
        <taxon>malvids</taxon>
        <taxon>Malvales</taxon>
        <taxon>Malvaceae</taxon>
        <taxon>Malvoideae</taxon>
        <taxon>Gossypium</taxon>
    </lineage>
</organism>
<proteinExistence type="inferred from homology"/>
<feature type="binding site" evidence="10">
    <location>
        <position position="101"/>
    </location>
    <ligand>
        <name>Ca(2+)</name>
        <dbReference type="ChEBI" id="CHEBI:29108"/>
        <label>2</label>
    </ligand>
</feature>
<dbReference type="GO" id="GO:0006979">
    <property type="term" value="P:response to oxidative stress"/>
    <property type="evidence" value="ECO:0007669"/>
    <property type="project" value="InterPro"/>
</dbReference>
<feature type="domain" description="Plant heme peroxidase family profile" evidence="11">
    <location>
        <begin position="1"/>
        <end position="130"/>
    </location>
</feature>